<dbReference type="AlphaFoldDB" id="A0A9D4ZJZ7"/>
<sequence>MRRKLWPEPSVKVSATSLPEEVESSAYVTVYVQVRLSRPDVRPGRRSQRGEPPMTSMRVGEREGSTMGWSNCS</sequence>
<comment type="caution">
    <text evidence="2">The sequence shown here is derived from an EMBL/GenBank/DDBJ whole genome shotgun (WGS) entry which is preliminary data.</text>
</comment>
<proteinExistence type="predicted"/>
<dbReference type="EMBL" id="JABFUD020000006">
    <property type="protein sequence ID" value="KAI5078413.1"/>
    <property type="molecule type" value="Genomic_DNA"/>
</dbReference>
<keyword evidence="3" id="KW-1185">Reference proteome</keyword>
<evidence type="ECO:0000313" key="2">
    <source>
        <dbReference type="EMBL" id="KAI5078413.1"/>
    </source>
</evidence>
<evidence type="ECO:0000256" key="1">
    <source>
        <dbReference type="SAM" id="MobiDB-lite"/>
    </source>
</evidence>
<evidence type="ECO:0000313" key="3">
    <source>
        <dbReference type="Proteomes" id="UP000886520"/>
    </source>
</evidence>
<dbReference type="Proteomes" id="UP000886520">
    <property type="component" value="Chromosome 6"/>
</dbReference>
<accession>A0A9D4ZJZ7</accession>
<protein>
    <submittedName>
        <fullName evidence="2">Uncharacterized protein</fullName>
    </submittedName>
</protein>
<gene>
    <name evidence="2" type="ORF">GOP47_0006084</name>
</gene>
<reference evidence="2" key="1">
    <citation type="submission" date="2021-01" db="EMBL/GenBank/DDBJ databases">
        <title>Adiantum capillus-veneris genome.</title>
        <authorList>
            <person name="Fang Y."/>
            <person name="Liao Q."/>
        </authorList>
    </citation>
    <scope>NUCLEOTIDE SEQUENCE</scope>
    <source>
        <strain evidence="2">H3</strain>
        <tissue evidence="2">Leaf</tissue>
    </source>
</reference>
<feature type="region of interest" description="Disordered" evidence="1">
    <location>
        <begin position="39"/>
        <end position="73"/>
    </location>
</feature>
<organism evidence="2 3">
    <name type="scientific">Adiantum capillus-veneris</name>
    <name type="common">Maidenhair fern</name>
    <dbReference type="NCBI Taxonomy" id="13818"/>
    <lineage>
        <taxon>Eukaryota</taxon>
        <taxon>Viridiplantae</taxon>
        <taxon>Streptophyta</taxon>
        <taxon>Embryophyta</taxon>
        <taxon>Tracheophyta</taxon>
        <taxon>Polypodiopsida</taxon>
        <taxon>Polypodiidae</taxon>
        <taxon>Polypodiales</taxon>
        <taxon>Pteridineae</taxon>
        <taxon>Pteridaceae</taxon>
        <taxon>Vittarioideae</taxon>
        <taxon>Adiantum</taxon>
    </lineage>
</organism>
<name>A0A9D4ZJZ7_ADICA</name>